<comment type="caution">
    <text evidence="2">The sequence shown here is derived from an EMBL/GenBank/DDBJ whole genome shotgun (WGS) entry which is preliminary data.</text>
</comment>
<feature type="region of interest" description="Disordered" evidence="1">
    <location>
        <begin position="27"/>
        <end position="65"/>
    </location>
</feature>
<accession>A0ABX1T5S9</accession>
<organism evidence="2 3">
    <name type="scientific">Candidatus Accumulibacter contiguus</name>
    <dbReference type="NCBI Taxonomy" id="2954381"/>
    <lineage>
        <taxon>Bacteria</taxon>
        <taxon>Pseudomonadati</taxon>
        <taxon>Pseudomonadota</taxon>
        <taxon>Betaproteobacteria</taxon>
        <taxon>Candidatus Accumulibacter</taxon>
    </lineage>
</organism>
<evidence type="ECO:0000256" key="1">
    <source>
        <dbReference type="SAM" id="MobiDB-lite"/>
    </source>
</evidence>
<keyword evidence="3" id="KW-1185">Reference proteome</keyword>
<evidence type="ECO:0000313" key="3">
    <source>
        <dbReference type="Proteomes" id="UP000886469"/>
    </source>
</evidence>
<gene>
    <name evidence="2" type="ORF">E4Q08_03940</name>
</gene>
<dbReference type="EMBL" id="SPMX01000007">
    <property type="protein sequence ID" value="NMQ04468.1"/>
    <property type="molecule type" value="Genomic_DNA"/>
</dbReference>
<dbReference type="Proteomes" id="UP000886469">
    <property type="component" value="Unassembled WGS sequence"/>
</dbReference>
<name>A0ABX1T5S9_9PROT</name>
<reference evidence="2" key="1">
    <citation type="submission" date="2019-03" db="EMBL/GenBank/DDBJ databases">
        <title>Metabolic reconstructions from genomes of highly enriched 'Candidatus Accumulibacter' and 'Candidatus Competibacter' bioreactor populations.</title>
        <authorList>
            <person name="Annavajhala M.K."/>
            <person name="Welles L."/>
            <person name="Abbas B."/>
            <person name="Sorokin D."/>
            <person name="Park H."/>
            <person name="Van Loosdrecht M."/>
            <person name="Chandran K."/>
        </authorList>
    </citation>
    <scope>NUCLEOTIDE SEQUENCE</scope>
    <source>
        <strain evidence="2">SBR_L</strain>
    </source>
</reference>
<evidence type="ECO:0000313" key="2">
    <source>
        <dbReference type="EMBL" id="NMQ04468.1"/>
    </source>
</evidence>
<sequence length="65" mass="7207">MDEIFASQGGWWRWAVCRRKPGSFSLESILPEPSEPPSSLLSSETPDPMKDSKSTPRITETAKGL</sequence>
<feature type="compositionally biased region" description="Low complexity" evidence="1">
    <location>
        <begin position="27"/>
        <end position="44"/>
    </location>
</feature>
<proteinExistence type="predicted"/>
<protein>
    <submittedName>
        <fullName evidence="2">Uncharacterized protein</fullName>
    </submittedName>
</protein>